<dbReference type="CDD" id="cd03454">
    <property type="entry name" value="YdeM"/>
    <property type="match status" value="1"/>
</dbReference>
<dbReference type="RefSeq" id="WP_188409303.1">
    <property type="nucleotide sequence ID" value="NZ_BMCP01000002.1"/>
</dbReference>
<proteinExistence type="predicted"/>
<evidence type="ECO:0000313" key="2">
    <source>
        <dbReference type="EMBL" id="GGE40067.1"/>
    </source>
</evidence>
<dbReference type="InterPro" id="IPR002539">
    <property type="entry name" value="MaoC-like_dom"/>
</dbReference>
<reference evidence="2" key="1">
    <citation type="journal article" date="2014" name="Int. J. Syst. Evol. Microbiol.">
        <title>Complete genome sequence of Corynebacterium casei LMG S-19264T (=DSM 44701T), isolated from a smear-ripened cheese.</title>
        <authorList>
            <consortium name="US DOE Joint Genome Institute (JGI-PGF)"/>
            <person name="Walter F."/>
            <person name="Albersmeier A."/>
            <person name="Kalinowski J."/>
            <person name="Ruckert C."/>
        </authorList>
    </citation>
    <scope>NUCLEOTIDE SEQUENCE</scope>
    <source>
        <strain evidence="2">CCM 7684</strain>
    </source>
</reference>
<dbReference type="SUPFAM" id="SSF54637">
    <property type="entry name" value="Thioesterase/thiol ester dehydrase-isomerase"/>
    <property type="match status" value="1"/>
</dbReference>
<dbReference type="Pfam" id="PF01575">
    <property type="entry name" value="MaoC_dehydratas"/>
    <property type="match status" value="1"/>
</dbReference>
<sequence length="156" mass="17756">MFLEEFHPGDRVILGNYHFTAEDIITFASAHDPQPFHIDPEAAKRSHFKGLIASGWHTAAIWMRLNVEYMQELAAMRAAKGEAMGRLGPSPGFTNMRWTKPVRPGDVLTYGVEVLEVRRSERRPGWGILHHRGFATNQDNEEIFSFFGKVFVESRG</sequence>
<gene>
    <name evidence="2" type="ORF">GCM10007276_16730</name>
</gene>
<dbReference type="InterPro" id="IPR029069">
    <property type="entry name" value="HotDog_dom_sf"/>
</dbReference>
<dbReference type="AlphaFoldDB" id="A0A8J2VSA2"/>
<reference evidence="2" key="2">
    <citation type="submission" date="2020-09" db="EMBL/GenBank/DDBJ databases">
        <authorList>
            <person name="Sun Q."/>
            <person name="Sedlacek I."/>
        </authorList>
    </citation>
    <scope>NUCLEOTIDE SEQUENCE</scope>
    <source>
        <strain evidence="2">CCM 7684</strain>
    </source>
</reference>
<dbReference type="Gene3D" id="3.10.129.10">
    <property type="entry name" value="Hotdog Thioesterase"/>
    <property type="match status" value="1"/>
</dbReference>
<dbReference type="PANTHER" id="PTHR43664:SF1">
    <property type="entry name" value="BETA-METHYLMALYL-COA DEHYDRATASE"/>
    <property type="match status" value="1"/>
</dbReference>
<organism evidence="2 3">
    <name type="scientific">Agaricicola taiwanensis</name>
    <dbReference type="NCBI Taxonomy" id="591372"/>
    <lineage>
        <taxon>Bacteria</taxon>
        <taxon>Pseudomonadati</taxon>
        <taxon>Pseudomonadota</taxon>
        <taxon>Alphaproteobacteria</taxon>
        <taxon>Rhodobacterales</taxon>
        <taxon>Paracoccaceae</taxon>
        <taxon>Agaricicola</taxon>
    </lineage>
</organism>
<name>A0A8J2VSA2_9RHOB</name>
<dbReference type="EMBL" id="BMCP01000002">
    <property type="protein sequence ID" value="GGE40067.1"/>
    <property type="molecule type" value="Genomic_DNA"/>
</dbReference>
<evidence type="ECO:0000313" key="3">
    <source>
        <dbReference type="Proteomes" id="UP000602745"/>
    </source>
</evidence>
<protein>
    <submittedName>
        <fullName evidence="2">Acyl dehydratase</fullName>
    </submittedName>
</protein>
<dbReference type="InterPro" id="IPR052342">
    <property type="entry name" value="MCH/BMMD"/>
</dbReference>
<dbReference type="PANTHER" id="PTHR43664">
    <property type="entry name" value="MONOAMINE OXIDASE-RELATED"/>
    <property type="match status" value="1"/>
</dbReference>
<evidence type="ECO:0000259" key="1">
    <source>
        <dbReference type="Pfam" id="PF01575"/>
    </source>
</evidence>
<accession>A0A8J2VSA2</accession>
<comment type="caution">
    <text evidence="2">The sequence shown here is derived from an EMBL/GenBank/DDBJ whole genome shotgun (WGS) entry which is preliminary data.</text>
</comment>
<dbReference type="Proteomes" id="UP000602745">
    <property type="component" value="Unassembled WGS sequence"/>
</dbReference>
<keyword evidence="3" id="KW-1185">Reference proteome</keyword>
<feature type="domain" description="MaoC-like" evidence="1">
    <location>
        <begin position="17"/>
        <end position="121"/>
    </location>
</feature>